<dbReference type="Proteomes" id="UP000466523">
    <property type="component" value="Unassembled WGS sequence"/>
</dbReference>
<dbReference type="InterPro" id="IPR024465">
    <property type="entry name" value="DUF2399"/>
</dbReference>
<gene>
    <name evidence="3" type="ORF">GWR20_13740</name>
</gene>
<reference evidence="3 4" key="1">
    <citation type="submission" date="2020-01" db="EMBL/GenBank/DDBJ databases">
        <authorList>
            <person name="Sanchez-Estrada R."/>
            <person name="Gonzalez-Y-Merchand J.A."/>
            <person name="Rivera-Gutierrez S."/>
        </authorList>
    </citation>
    <scope>NUCLEOTIDE SEQUENCE [LARGE SCALE GENOMIC DNA]</scope>
    <source>
        <strain evidence="3 4">CST 7247</strain>
    </source>
</reference>
<protein>
    <submittedName>
        <fullName evidence="3">DUF2399 domain-containing protein</fullName>
    </submittedName>
</protein>
<proteinExistence type="predicted"/>
<sequence length="375" mass="39874">MALNPGQRSEVARLLGTPWELSNRPVRLQDLAAALAEHALTVRQLVEGIDEQPLVNLRQRRAEERASARAAAERERASVAGVLGRAGVQSSAIQLWLDDPGLPAAGSGELLALAQQVAVVWGKLPDSGRSIALAQLAASIGGHDAHALDYDRLLGRAVSRLVAAQHNVARPLRAGREWRLAWARVGVTCDGVSSRVLVLNLPLEGEAPAVRWCAATPGEPVWLTLRSITGSWTAPSAATIFVCENVTVLEAAADRFGAECPPMVCTDGNPANVALDLIAGLADAGCAIKVRADFDPAGLSIVDRVCSVAPAAAGWHYDAATYATHLALDFDFEEFAGSELDSLRVVFGRHRVVVHEEAILEQLMTDLDRARLAVS</sequence>
<evidence type="ECO:0000313" key="3">
    <source>
        <dbReference type="EMBL" id="NDJ90204.1"/>
    </source>
</evidence>
<name>A0A7K3LCV7_9MYCO</name>
<dbReference type="InterPro" id="IPR024466">
    <property type="entry name" value="CHP02679_N"/>
</dbReference>
<dbReference type="Pfam" id="PF09664">
    <property type="entry name" value="DUF2399"/>
    <property type="match status" value="1"/>
</dbReference>
<comment type="caution">
    <text evidence="3">The sequence shown here is derived from an EMBL/GenBank/DDBJ whole genome shotgun (WGS) entry which is preliminary data.</text>
</comment>
<dbReference type="Pfam" id="PF11796">
    <property type="entry name" value="DUF3323"/>
    <property type="match status" value="1"/>
</dbReference>
<organism evidence="3 4">
    <name type="scientific">Mycolicibacter kumamotonensis</name>
    <dbReference type="NCBI Taxonomy" id="354243"/>
    <lineage>
        <taxon>Bacteria</taxon>
        <taxon>Bacillati</taxon>
        <taxon>Actinomycetota</taxon>
        <taxon>Actinomycetes</taxon>
        <taxon>Mycobacteriales</taxon>
        <taxon>Mycobacteriaceae</taxon>
        <taxon>Mycolicibacter</taxon>
    </lineage>
</organism>
<dbReference type="AlphaFoldDB" id="A0A7K3LCV7"/>
<feature type="domain" description="Conserved hypothetical protein CHP02679 N terminus" evidence="2">
    <location>
        <begin position="3"/>
        <end position="202"/>
    </location>
</feature>
<evidence type="ECO:0000313" key="4">
    <source>
        <dbReference type="Proteomes" id="UP000466523"/>
    </source>
</evidence>
<feature type="domain" description="DUF2399" evidence="1">
    <location>
        <begin position="223"/>
        <end position="367"/>
    </location>
</feature>
<evidence type="ECO:0000259" key="2">
    <source>
        <dbReference type="Pfam" id="PF11796"/>
    </source>
</evidence>
<dbReference type="EMBL" id="JAACYR010000044">
    <property type="protein sequence ID" value="NDJ90204.1"/>
    <property type="molecule type" value="Genomic_DNA"/>
</dbReference>
<evidence type="ECO:0000259" key="1">
    <source>
        <dbReference type="Pfam" id="PF09664"/>
    </source>
</evidence>
<accession>A0A7K3LCV7</accession>